<evidence type="ECO:0000313" key="2">
    <source>
        <dbReference type="Proteomes" id="UP000887572"/>
    </source>
</evidence>
<dbReference type="AlphaFoldDB" id="A0A914HVH6"/>
<feature type="region of interest" description="Disordered" evidence="1">
    <location>
        <begin position="58"/>
        <end position="88"/>
    </location>
</feature>
<protein>
    <submittedName>
        <fullName evidence="3">Uncharacterized protein</fullName>
    </submittedName>
</protein>
<dbReference type="Proteomes" id="UP000887572">
    <property type="component" value="Unplaced"/>
</dbReference>
<dbReference type="WBParaSite" id="Gr19_v10_g4873.t1">
    <property type="protein sequence ID" value="Gr19_v10_g4873.t1"/>
    <property type="gene ID" value="Gr19_v10_g4873"/>
</dbReference>
<keyword evidence="2" id="KW-1185">Reference proteome</keyword>
<evidence type="ECO:0000256" key="1">
    <source>
        <dbReference type="SAM" id="MobiDB-lite"/>
    </source>
</evidence>
<accession>A0A914HVH6</accession>
<proteinExistence type="predicted"/>
<sequence>MAGAGQSHPIPPSSLPAVAWDGRRAEPKIENAQTEQFKRLGWRKRCTHNTHTHVLVINEHGSSGRRRVKPFDGHRNSQPPIRPPQIPS</sequence>
<organism evidence="2 3">
    <name type="scientific">Globodera rostochiensis</name>
    <name type="common">Golden nematode worm</name>
    <name type="synonym">Heterodera rostochiensis</name>
    <dbReference type="NCBI Taxonomy" id="31243"/>
    <lineage>
        <taxon>Eukaryota</taxon>
        <taxon>Metazoa</taxon>
        <taxon>Ecdysozoa</taxon>
        <taxon>Nematoda</taxon>
        <taxon>Chromadorea</taxon>
        <taxon>Rhabditida</taxon>
        <taxon>Tylenchina</taxon>
        <taxon>Tylenchomorpha</taxon>
        <taxon>Tylenchoidea</taxon>
        <taxon>Heteroderidae</taxon>
        <taxon>Heteroderinae</taxon>
        <taxon>Globodera</taxon>
    </lineage>
</organism>
<name>A0A914HVH6_GLORO</name>
<reference evidence="3" key="1">
    <citation type="submission" date="2022-11" db="UniProtKB">
        <authorList>
            <consortium name="WormBaseParasite"/>
        </authorList>
    </citation>
    <scope>IDENTIFICATION</scope>
</reference>
<evidence type="ECO:0000313" key="3">
    <source>
        <dbReference type="WBParaSite" id="Gr19_v10_g4873.t1"/>
    </source>
</evidence>